<feature type="domain" description="EF-hand" evidence="2">
    <location>
        <begin position="87"/>
        <end position="115"/>
    </location>
</feature>
<dbReference type="SUPFAM" id="SSF47473">
    <property type="entry name" value="EF-hand"/>
    <property type="match status" value="1"/>
</dbReference>
<sequence length="154" mass="16416">MAAEFRMNDFIEKIKREAREAGGADDDDGWSEIGSVVGGGLFKKSPSAKRLRAIFDAFDYDKSGAIDVGELESILKEMNIRGQNAHALLKEADLDGNGVLDFDEFVAVFNKPSSGLASVFAAAGQFGSGGLFSFMARVSPGRQSPTDVAAVVFE</sequence>
<dbReference type="Gene3D" id="1.10.238.10">
    <property type="entry name" value="EF-hand"/>
    <property type="match status" value="1"/>
</dbReference>
<dbReference type="AlphaFoldDB" id="A0A0M0K1F9"/>
<keyword evidence="4" id="KW-1185">Reference proteome</keyword>
<dbReference type="InterPro" id="IPR018247">
    <property type="entry name" value="EF_Hand_1_Ca_BS"/>
</dbReference>
<dbReference type="OrthoDB" id="26525at2759"/>
<evidence type="ECO:0000259" key="2">
    <source>
        <dbReference type="PROSITE" id="PS50222"/>
    </source>
</evidence>
<dbReference type="Proteomes" id="UP000037460">
    <property type="component" value="Unassembled WGS sequence"/>
</dbReference>
<dbReference type="Pfam" id="PF13499">
    <property type="entry name" value="EF-hand_7"/>
    <property type="match status" value="1"/>
</dbReference>
<dbReference type="EMBL" id="JWZX01001779">
    <property type="protein sequence ID" value="KOO32422.1"/>
    <property type="molecule type" value="Genomic_DNA"/>
</dbReference>
<comment type="caution">
    <text evidence="3">The sequence shown here is derived from an EMBL/GenBank/DDBJ whole genome shotgun (WGS) entry which is preliminary data.</text>
</comment>
<gene>
    <name evidence="3" type="ORF">Ctob_012768</name>
</gene>
<feature type="domain" description="EF-hand" evidence="2">
    <location>
        <begin position="46"/>
        <end position="81"/>
    </location>
</feature>
<dbReference type="GO" id="GO:0005509">
    <property type="term" value="F:calcium ion binding"/>
    <property type="evidence" value="ECO:0007669"/>
    <property type="project" value="InterPro"/>
</dbReference>
<dbReference type="SMART" id="SM00054">
    <property type="entry name" value="EFh"/>
    <property type="match status" value="2"/>
</dbReference>
<keyword evidence="1" id="KW-0106">Calcium</keyword>
<dbReference type="InterPro" id="IPR002048">
    <property type="entry name" value="EF_hand_dom"/>
</dbReference>
<name>A0A0M0K1F9_9EUKA</name>
<evidence type="ECO:0000256" key="1">
    <source>
        <dbReference type="ARBA" id="ARBA00022837"/>
    </source>
</evidence>
<protein>
    <submittedName>
        <fullName evidence="3">Ef hand domain containing protein</fullName>
    </submittedName>
</protein>
<evidence type="ECO:0000313" key="4">
    <source>
        <dbReference type="Proteomes" id="UP000037460"/>
    </source>
</evidence>
<proteinExistence type="predicted"/>
<dbReference type="PROSITE" id="PS50222">
    <property type="entry name" value="EF_HAND_2"/>
    <property type="match status" value="2"/>
</dbReference>
<dbReference type="CDD" id="cd00051">
    <property type="entry name" value="EFh"/>
    <property type="match status" value="1"/>
</dbReference>
<dbReference type="InterPro" id="IPR011992">
    <property type="entry name" value="EF-hand-dom_pair"/>
</dbReference>
<reference evidence="4" key="1">
    <citation type="journal article" date="2015" name="PLoS Genet.">
        <title>Genome Sequence and Transcriptome Analyses of Chrysochromulina tobin: Metabolic Tools for Enhanced Algal Fitness in the Prominent Order Prymnesiales (Haptophyceae).</title>
        <authorList>
            <person name="Hovde B.T."/>
            <person name="Deodato C.R."/>
            <person name="Hunsperger H.M."/>
            <person name="Ryken S.A."/>
            <person name="Yost W."/>
            <person name="Jha R.K."/>
            <person name="Patterson J."/>
            <person name="Monnat R.J. Jr."/>
            <person name="Barlow S.B."/>
            <person name="Starkenburg S.R."/>
            <person name="Cattolico R.A."/>
        </authorList>
    </citation>
    <scope>NUCLEOTIDE SEQUENCE</scope>
    <source>
        <strain evidence="4">CCMP291</strain>
    </source>
</reference>
<dbReference type="PROSITE" id="PS00018">
    <property type="entry name" value="EF_HAND_1"/>
    <property type="match status" value="2"/>
</dbReference>
<evidence type="ECO:0000313" key="3">
    <source>
        <dbReference type="EMBL" id="KOO32422.1"/>
    </source>
</evidence>
<accession>A0A0M0K1F9</accession>
<organism evidence="3 4">
    <name type="scientific">Chrysochromulina tobinii</name>
    <dbReference type="NCBI Taxonomy" id="1460289"/>
    <lineage>
        <taxon>Eukaryota</taxon>
        <taxon>Haptista</taxon>
        <taxon>Haptophyta</taxon>
        <taxon>Prymnesiophyceae</taxon>
        <taxon>Prymnesiales</taxon>
        <taxon>Chrysochromulinaceae</taxon>
        <taxon>Chrysochromulina</taxon>
    </lineage>
</organism>